<feature type="transmembrane region" description="Helical" evidence="1">
    <location>
        <begin position="121"/>
        <end position="141"/>
    </location>
</feature>
<evidence type="ECO:0000313" key="2">
    <source>
        <dbReference type="EMBL" id="SHH52152.1"/>
    </source>
</evidence>
<keyword evidence="1" id="KW-0812">Transmembrane</keyword>
<evidence type="ECO:0000256" key="1">
    <source>
        <dbReference type="SAM" id="Phobius"/>
    </source>
</evidence>
<evidence type="ECO:0008006" key="4">
    <source>
        <dbReference type="Google" id="ProtNLM"/>
    </source>
</evidence>
<keyword evidence="1" id="KW-0472">Membrane</keyword>
<organism evidence="2 3">
    <name type="scientific">Clostridium collagenovorans DSM 3089</name>
    <dbReference type="NCBI Taxonomy" id="1121306"/>
    <lineage>
        <taxon>Bacteria</taxon>
        <taxon>Bacillati</taxon>
        <taxon>Bacillota</taxon>
        <taxon>Clostridia</taxon>
        <taxon>Eubacteriales</taxon>
        <taxon>Clostridiaceae</taxon>
        <taxon>Clostridium</taxon>
    </lineage>
</organism>
<dbReference type="STRING" id="1121306.SAMN02745196_00650"/>
<dbReference type="AlphaFoldDB" id="A0A1M5TMZ0"/>
<feature type="transmembrane region" description="Helical" evidence="1">
    <location>
        <begin position="74"/>
        <end position="93"/>
    </location>
</feature>
<accession>A0A1M5TMZ0</accession>
<name>A0A1M5TMZ0_9CLOT</name>
<sequence>MNSDYYESCFQNEFIEECKKQIDETDLKLADIEILGSVVIIMGYLLLIIASKLDKMKIKNKNFKCNFNMGPAKVTYMAFVIAFLGIVILSYVASKRRSQMVLKRNVGLTQENLKPYDEISGAYFISILAYFIRVIGANGLFKTESNEEVLV</sequence>
<dbReference type="Proteomes" id="UP000184526">
    <property type="component" value="Unassembled WGS sequence"/>
</dbReference>
<gene>
    <name evidence="2" type="ORF">SAMN02745196_00650</name>
</gene>
<protein>
    <recommendedName>
        <fullName evidence="4">DUF2975 domain-containing protein</fullName>
    </recommendedName>
</protein>
<keyword evidence="3" id="KW-1185">Reference proteome</keyword>
<reference evidence="2 3" key="1">
    <citation type="submission" date="2016-11" db="EMBL/GenBank/DDBJ databases">
        <authorList>
            <person name="Jaros S."/>
            <person name="Januszkiewicz K."/>
            <person name="Wedrychowicz H."/>
        </authorList>
    </citation>
    <scope>NUCLEOTIDE SEQUENCE [LARGE SCALE GENOMIC DNA]</scope>
    <source>
        <strain evidence="2 3">DSM 3089</strain>
    </source>
</reference>
<dbReference type="RefSeq" id="WP_072829994.1">
    <property type="nucleotide sequence ID" value="NZ_FQXP01000003.1"/>
</dbReference>
<feature type="transmembrane region" description="Helical" evidence="1">
    <location>
        <begin position="34"/>
        <end position="53"/>
    </location>
</feature>
<dbReference type="EMBL" id="FQXP01000003">
    <property type="protein sequence ID" value="SHH52152.1"/>
    <property type="molecule type" value="Genomic_DNA"/>
</dbReference>
<evidence type="ECO:0000313" key="3">
    <source>
        <dbReference type="Proteomes" id="UP000184526"/>
    </source>
</evidence>
<proteinExistence type="predicted"/>
<keyword evidence="1" id="KW-1133">Transmembrane helix</keyword>